<name>A0ABQ4KAL5_9BACI</name>
<organism evidence="1 2">
    <name type="scientific">Siminovitchia fordii</name>
    <dbReference type="NCBI Taxonomy" id="254759"/>
    <lineage>
        <taxon>Bacteria</taxon>
        <taxon>Bacillati</taxon>
        <taxon>Bacillota</taxon>
        <taxon>Bacilli</taxon>
        <taxon>Bacillales</taxon>
        <taxon>Bacillaceae</taxon>
        <taxon>Siminovitchia</taxon>
    </lineage>
</organism>
<gene>
    <name evidence="1" type="ORF">J1TS3_33960</name>
</gene>
<dbReference type="Proteomes" id="UP000680279">
    <property type="component" value="Unassembled WGS sequence"/>
</dbReference>
<comment type="caution">
    <text evidence="1">The sequence shown here is derived from an EMBL/GenBank/DDBJ whole genome shotgun (WGS) entry which is preliminary data.</text>
</comment>
<evidence type="ECO:0000313" key="2">
    <source>
        <dbReference type="Proteomes" id="UP000680279"/>
    </source>
</evidence>
<protein>
    <submittedName>
        <fullName evidence="1">Uncharacterized protein</fullName>
    </submittedName>
</protein>
<sequence>MSPYKFLTKKFVTRLEADNAFPTLEQGLPGDKVFPWMVEASFLPLTVPGITFIIWNNQKTITQEVG</sequence>
<dbReference type="EMBL" id="BOQT01000015">
    <property type="protein sequence ID" value="GIN22262.1"/>
    <property type="molecule type" value="Genomic_DNA"/>
</dbReference>
<evidence type="ECO:0000313" key="1">
    <source>
        <dbReference type="EMBL" id="GIN22262.1"/>
    </source>
</evidence>
<accession>A0ABQ4KAL5</accession>
<keyword evidence="2" id="KW-1185">Reference proteome</keyword>
<proteinExistence type="predicted"/>
<reference evidence="1 2" key="1">
    <citation type="submission" date="2021-03" db="EMBL/GenBank/DDBJ databases">
        <title>Antimicrobial resistance genes in bacteria isolated from Japanese honey, and their potential for conferring macrolide and lincosamide resistance in the American foulbrood pathogen Paenibacillus larvae.</title>
        <authorList>
            <person name="Okamoto M."/>
            <person name="Kumagai M."/>
            <person name="Kanamori H."/>
            <person name="Takamatsu D."/>
        </authorList>
    </citation>
    <scope>NUCLEOTIDE SEQUENCE [LARGE SCALE GENOMIC DNA]</scope>
    <source>
        <strain evidence="1 2">J1TS3</strain>
    </source>
</reference>